<gene>
    <name evidence="5" type="ORF">SAMN05444417_0769</name>
</gene>
<dbReference type="PANTHER" id="PTHR48105">
    <property type="entry name" value="THIOREDOXIN REDUCTASE 1-RELATED-RELATED"/>
    <property type="match status" value="1"/>
</dbReference>
<dbReference type="PRINTS" id="PR00469">
    <property type="entry name" value="PNDRDTASEII"/>
</dbReference>
<dbReference type="SUPFAM" id="SSF51905">
    <property type="entry name" value="FAD/NAD(P)-binding domain"/>
    <property type="match status" value="1"/>
</dbReference>
<dbReference type="AlphaFoldDB" id="A0A1M6B453"/>
<organism evidence="5 6">
    <name type="scientific">Wenxinia saemankumensis</name>
    <dbReference type="NCBI Taxonomy" id="1447782"/>
    <lineage>
        <taxon>Bacteria</taxon>
        <taxon>Pseudomonadati</taxon>
        <taxon>Pseudomonadota</taxon>
        <taxon>Alphaproteobacteria</taxon>
        <taxon>Rhodobacterales</taxon>
        <taxon>Roseobacteraceae</taxon>
        <taxon>Wenxinia</taxon>
    </lineage>
</organism>
<dbReference type="InterPro" id="IPR050097">
    <property type="entry name" value="Ferredoxin-NADP_redctase_2"/>
</dbReference>
<keyword evidence="2" id="KW-0285">Flavoprotein</keyword>
<name>A0A1M6B453_9RHOB</name>
<dbReference type="InterPro" id="IPR036188">
    <property type="entry name" value="FAD/NAD-bd_sf"/>
</dbReference>
<dbReference type="Proteomes" id="UP000184292">
    <property type="component" value="Unassembled WGS sequence"/>
</dbReference>
<dbReference type="RefSeq" id="WP_073326457.1">
    <property type="nucleotide sequence ID" value="NZ_FQYO01000001.1"/>
</dbReference>
<evidence type="ECO:0000313" key="6">
    <source>
        <dbReference type="Proteomes" id="UP000184292"/>
    </source>
</evidence>
<evidence type="ECO:0000313" key="5">
    <source>
        <dbReference type="EMBL" id="SHI43529.1"/>
    </source>
</evidence>
<dbReference type="EMBL" id="FQYO01000001">
    <property type="protein sequence ID" value="SHI43529.1"/>
    <property type="molecule type" value="Genomic_DNA"/>
</dbReference>
<dbReference type="GO" id="GO:0016491">
    <property type="term" value="F:oxidoreductase activity"/>
    <property type="evidence" value="ECO:0007669"/>
    <property type="project" value="UniProtKB-KW"/>
</dbReference>
<dbReference type="InterPro" id="IPR023753">
    <property type="entry name" value="FAD/NAD-binding_dom"/>
</dbReference>
<evidence type="ECO:0000259" key="4">
    <source>
        <dbReference type="Pfam" id="PF07992"/>
    </source>
</evidence>
<keyword evidence="3" id="KW-0560">Oxidoreductase</keyword>
<dbReference type="STRING" id="1447782.SAMN05444417_0769"/>
<evidence type="ECO:0000256" key="2">
    <source>
        <dbReference type="ARBA" id="ARBA00022630"/>
    </source>
</evidence>
<evidence type="ECO:0000256" key="1">
    <source>
        <dbReference type="ARBA" id="ARBA00018719"/>
    </source>
</evidence>
<keyword evidence="6" id="KW-1185">Reference proteome</keyword>
<accession>A0A1M6B453</accession>
<sequence>MDHDVIIIGGSFAGLSAAMQLARARRSVLLLDTGRPRNRFAATSHGFPGQDGRRPGEIGAALRADLAAYPTVTMQEAEALDASREEGGFRLSLAEGGAVTARRLVLAYGVRDTLPDLPGLAERWGASVLHCPYCHGYELDRRPVGVLARGEMALHQAMLLPDWGPTTLFTNGAFAPTGDQRRMLAARGVALEEGPVAGLVGPAPALAAVRLADGREIPVAGLFIAPQTAPSSDLGARLGCRMAEGPTGPTLAVDGMQATSVPGVFAAGDLANPMANATLAAAAGVMAGTAAHRSLIFGADLTAAA</sequence>
<feature type="domain" description="FAD/NAD(P)-binding" evidence="4">
    <location>
        <begin position="3"/>
        <end position="284"/>
    </location>
</feature>
<reference evidence="5 6" key="1">
    <citation type="submission" date="2016-11" db="EMBL/GenBank/DDBJ databases">
        <authorList>
            <person name="Jaros S."/>
            <person name="Januszkiewicz K."/>
            <person name="Wedrychowicz H."/>
        </authorList>
    </citation>
    <scope>NUCLEOTIDE SEQUENCE [LARGE SCALE GENOMIC DNA]</scope>
    <source>
        <strain evidence="5 6">DSM 100565</strain>
    </source>
</reference>
<dbReference type="Gene3D" id="3.50.50.60">
    <property type="entry name" value="FAD/NAD(P)-binding domain"/>
    <property type="match status" value="2"/>
</dbReference>
<dbReference type="Pfam" id="PF07992">
    <property type="entry name" value="Pyr_redox_2"/>
    <property type="match status" value="1"/>
</dbReference>
<protein>
    <recommendedName>
        <fullName evidence="1">Thioredoxin reductase</fullName>
    </recommendedName>
</protein>
<dbReference type="PRINTS" id="PR00368">
    <property type="entry name" value="FADPNR"/>
</dbReference>
<dbReference type="OrthoDB" id="9786503at2"/>
<evidence type="ECO:0000256" key="3">
    <source>
        <dbReference type="ARBA" id="ARBA00023002"/>
    </source>
</evidence>
<proteinExistence type="predicted"/>